<feature type="transmembrane region" description="Helical" evidence="1">
    <location>
        <begin position="214"/>
        <end position="234"/>
    </location>
</feature>
<accession>A0ABU5VIU4</accession>
<comment type="caution">
    <text evidence="2">The sequence shown here is derived from an EMBL/GenBank/DDBJ whole genome shotgun (WGS) entry which is preliminary data.</text>
</comment>
<reference evidence="2 3" key="1">
    <citation type="submission" date="2023-12" db="EMBL/GenBank/DDBJ databases">
        <title>Pseudomonas machongensis sp. nov., isolated from wilted pepper plants (Capsicum annuum).</title>
        <authorList>
            <person name="Qiu M."/>
            <person name="Li Y."/>
            <person name="Liu Q."/>
            <person name="Zhang X."/>
            <person name="Huang Y."/>
            <person name="Guo R."/>
            <person name="Hu M."/>
            <person name="Zhou J."/>
            <person name="Zhou X."/>
        </authorList>
    </citation>
    <scope>NUCLEOTIDE SEQUENCE [LARGE SCALE GENOMIC DNA]</scope>
    <source>
        <strain evidence="2 3">MH2</strain>
    </source>
</reference>
<gene>
    <name evidence="2" type="ORF">VA602_18430</name>
</gene>
<evidence type="ECO:0000313" key="3">
    <source>
        <dbReference type="Proteomes" id="UP001302573"/>
    </source>
</evidence>
<keyword evidence="1" id="KW-0812">Transmembrane</keyword>
<proteinExistence type="predicted"/>
<protein>
    <submittedName>
        <fullName evidence="2">Uncharacterized protein</fullName>
    </submittedName>
</protein>
<keyword evidence="1" id="KW-0472">Membrane</keyword>
<name>A0ABU5VIU4_9PSED</name>
<dbReference type="RefSeq" id="WP_323453912.1">
    <property type="nucleotide sequence ID" value="NZ_JAYFUI010000186.1"/>
</dbReference>
<dbReference type="Proteomes" id="UP001302573">
    <property type="component" value="Unassembled WGS sequence"/>
</dbReference>
<keyword evidence="3" id="KW-1185">Reference proteome</keyword>
<keyword evidence="1" id="KW-1133">Transmembrane helix</keyword>
<dbReference type="EMBL" id="JAYFUI010000186">
    <property type="protein sequence ID" value="MEA5673299.1"/>
    <property type="molecule type" value="Genomic_DNA"/>
</dbReference>
<organism evidence="2 3">
    <name type="scientific">Pseudomonas machongensis</name>
    <dbReference type="NCBI Taxonomy" id="3110229"/>
    <lineage>
        <taxon>Bacteria</taxon>
        <taxon>Pseudomonadati</taxon>
        <taxon>Pseudomonadota</taxon>
        <taxon>Gammaproteobacteria</taxon>
        <taxon>Pseudomonadales</taxon>
        <taxon>Pseudomonadaceae</taxon>
        <taxon>Pseudomonas</taxon>
    </lineage>
</organism>
<evidence type="ECO:0000313" key="2">
    <source>
        <dbReference type="EMBL" id="MEA5673299.1"/>
    </source>
</evidence>
<evidence type="ECO:0000256" key="1">
    <source>
        <dbReference type="SAM" id="Phobius"/>
    </source>
</evidence>
<sequence>MSWEKVGKALAGLLVIVVAGAALYASLKDDRGLKAYVAYEALTYPSQFNERIGQAREQLKYERLFAGVEALAKGALSRDQVEALVAQAQTPYMQLFAKPFEAGLVDHRTGLFITLRNTRDEPLKQVHIRLPAKGLVQVRDDAGDDSIPENATNIIEIPTIEAGGVCRVWVYFDADISQITQGGISIVHAEGPADIQVIRQVSGFQALMARYGQVLIGLVVALGSLVLGLTWVMLRQRHRLRQLRNC</sequence>